<protein>
    <submittedName>
        <fullName evidence="1">Uncharacterized protein</fullName>
    </submittedName>
</protein>
<accession>A0ACC2L8J2</accession>
<gene>
    <name evidence="1" type="ORF">MRB53_023069</name>
</gene>
<proteinExistence type="predicted"/>
<comment type="caution">
    <text evidence="1">The sequence shown here is derived from an EMBL/GenBank/DDBJ whole genome shotgun (WGS) entry which is preliminary data.</text>
</comment>
<dbReference type="Proteomes" id="UP001234297">
    <property type="component" value="Chromosome 7"/>
</dbReference>
<sequence length="221" mass="25030">MGDVAYTDITAAEGIREKMEDVIYHKGQFNALGHLGSVLLLHIKEGFPPSARAKKLTVYLVEPLVPYLLSGYLVPDILTDSIFVITRDSKFINEEDKEELSPHITLRFDIFRVSLEDKRLKRFTKVESLGDRALFLGYNSSMIVMASQFPGCKGNHIYFADNMVEKYYFSGYGCRDIGVFSLEGGTVEELFTDRFHPIWSPPLWIATPPYSSQIDFGGKKP</sequence>
<organism evidence="1 2">
    <name type="scientific">Persea americana</name>
    <name type="common">Avocado</name>
    <dbReference type="NCBI Taxonomy" id="3435"/>
    <lineage>
        <taxon>Eukaryota</taxon>
        <taxon>Viridiplantae</taxon>
        <taxon>Streptophyta</taxon>
        <taxon>Embryophyta</taxon>
        <taxon>Tracheophyta</taxon>
        <taxon>Spermatophyta</taxon>
        <taxon>Magnoliopsida</taxon>
        <taxon>Magnoliidae</taxon>
        <taxon>Laurales</taxon>
        <taxon>Lauraceae</taxon>
        <taxon>Persea</taxon>
    </lineage>
</organism>
<reference evidence="1 2" key="1">
    <citation type="journal article" date="2022" name="Hortic Res">
        <title>A haplotype resolved chromosomal level avocado genome allows analysis of novel avocado genes.</title>
        <authorList>
            <person name="Nath O."/>
            <person name="Fletcher S.J."/>
            <person name="Hayward A."/>
            <person name="Shaw L.M."/>
            <person name="Masouleh A.K."/>
            <person name="Furtado A."/>
            <person name="Henry R.J."/>
            <person name="Mitter N."/>
        </authorList>
    </citation>
    <scope>NUCLEOTIDE SEQUENCE [LARGE SCALE GENOMIC DNA]</scope>
    <source>
        <strain evidence="2">cv. Hass</strain>
    </source>
</reference>
<evidence type="ECO:0000313" key="1">
    <source>
        <dbReference type="EMBL" id="KAJ8629746.1"/>
    </source>
</evidence>
<keyword evidence="2" id="KW-1185">Reference proteome</keyword>
<dbReference type="EMBL" id="CM056815">
    <property type="protein sequence ID" value="KAJ8629746.1"/>
    <property type="molecule type" value="Genomic_DNA"/>
</dbReference>
<name>A0ACC2L8J2_PERAE</name>
<evidence type="ECO:0000313" key="2">
    <source>
        <dbReference type="Proteomes" id="UP001234297"/>
    </source>
</evidence>